<keyword evidence="3" id="KW-1185">Reference proteome</keyword>
<accession>A0A4Q7VAW7</accession>
<feature type="signal peptide" evidence="1">
    <location>
        <begin position="1"/>
        <end position="24"/>
    </location>
</feature>
<evidence type="ECO:0000256" key="1">
    <source>
        <dbReference type="SAM" id="SignalP"/>
    </source>
</evidence>
<proteinExistence type="predicted"/>
<dbReference type="AlphaFoldDB" id="A0A4Q7VAW7"/>
<dbReference type="Proteomes" id="UP000293671">
    <property type="component" value="Unassembled WGS sequence"/>
</dbReference>
<sequence length="121" mass="13490">MRHRRLRTALLVLALAGQAGAAFALNMNFLRTSPVSRFNSKDLALMQVAFTQAMDSSADGVAVDWANERTRSGGTVTPQQSFERDGRKCRSASISTWHRNVRAEGVYSFCRDAQGEWRLQP</sequence>
<comment type="caution">
    <text evidence="2">The sequence shown here is derived from an EMBL/GenBank/DDBJ whole genome shotgun (WGS) entry which is preliminary data.</text>
</comment>
<feature type="chain" id="PRO_5020280885" evidence="1">
    <location>
        <begin position="25"/>
        <end position="121"/>
    </location>
</feature>
<reference evidence="2 3" key="1">
    <citation type="submission" date="2019-02" db="EMBL/GenBank/DDBJ databases">
        <title>Genomic Encyclopedia of Type Strains, Phase IV (KMG-IV): sequencing the most valuable type-strain genomes for metagenomic binning, comparative biology and taxonomic classification.</title>
        <authorList>
            <person name="Goeker M."/>
        </authorList>
    </citation>
    <scope>NUCLEOTIDE SEQUENCE [LARGE SCALE GENOMIC DNA]</scope>
    <source>
        <strain evidence="2 3">DSM 19570</strain>
    </source>
</reference>
<gene>
    <name evidence="2" type="ORF">EV670_3309</name>
</gene>
<evidence type="ECO:0000313" key="2">
    <source>
        <dbReference type="EMBL" id="RZT93755.1"/>
    </source>
</evidence>
<protein>
    <submittedName>
        <fullName evidence="2">Outer membrane surface antigen</fullName>
    </submittedName>
</protein>
<organism evidence="2 3">
    <name type="scientific">Rivibacter subsaxonicus</name>
    <dbReference type="NCBI Taxonomy" id="457575"/>
    <lineage>
        <taxon>Bacteria</taxon>
        <taxon>Pseudomonadati</taxon>
        <taxon>Pseudomonadota</taxon>
        <taxon>Betaproteobacteria</taxon>
        <taxon>Burkholderiales</taxon>
        <taxon>Rivibacter</taxon>
    </lineage>
</organism>
<evidence type="ECO:0000313" key="3">
    <source>
        <dbReference type="Proteomes" id="UP000293671"/>
    </source>
</evidence>
<name>A0A4Q7VAW7_9BURK</name>
<dbReference type="RefSeq" id="WP_165393349.1">
    <property type="nucleotide sequence ID" value="NZ_SHKP01000008.1"/>
</dbReference>
<keyword evidence="1" id="KW-0732">Signal</keyword>
<dbReference type="EMBL" id="SHKP01000008">
    <property type="protein sequence ID" value="RZT93755.1"/>
    <property type="molecule type" value="Genomic_DNA"/>
</dbReference>